<keyword evidence="1" id="KW-0812">Transmembrane</keyword>
<accession>A0A8X8YZL8</accession>
<dbReference type="Proteomes" id="UP000298416">
    <property type="component" value="Unassembled WGS sequence"/>
</dbReference>
<keyword evidence="1" id="KW-1133">Transmembrane helix</keyword>
<dbReference type="PANTHER" id="PTHR34936">
    <property type="entry name" value="EXPRESSED PROTEIN"/>
    <property type="match status" value="1"/>
</dbReference>
<dbReference type="EMBL" id="PNBA02000022">
    <property type="protein sequence ID" value="KAG6385933.1"/>
    <property type="molecule type" value="Genomic_DNA"/>
</dbReference>
<organism evidence="2">
    <name type="scientific">Salvia splendens</name>
    <name type="common">Scarlet sage</name>
    <dbReference type="NCBI Taxonomy" id="180675"/>
    <lineage>
        <taxon>Eukaryota</taxon>
        <taxon>Viridiplantae</taxon>
        <taxon>Streptophyta</taxon>
        <taxon>Embryophyta</taxon>
        <taxon>Tracheophyta</taxon>
        <taxon>Spermatophyta</taxon>
        <taxon>Magnoliopsida</taxon>
        <taxon>eudicotyledons</taxon>
        <taxon>Gunneridae</taxon>
        <taxon>Pentapetalae</taxon>
        <taxon>asterids</taxon>
        <taxon>lamiids</taxon>
        <taxon>Lamiales</taxon>
        <taxon>Lamiaceae</taxon>
        <taxon>Nepetoideae</taxon>
        <taxon>Mentheae</taxon>
        <taxon>Salviinae</taxon>
        <taxon>Salvia</taxon>
        <taxon>Salvia subgen. Calosphace</taxon>
        <taxon>core Calosphace</taxon>
    </lineage>
</organism>
<comment type="caution">
    <text evidence="2">The sequence shown here is derived from an EMBL/GenBank/DDBJ whole genome shotgun (WGS) entry which is preliminary data.</text>
</comment>
<feature type="transmembrane region" description="Helical" evidence="1">
    <location>
        <begin position="59"/>
        <end position="78"/>
    </location>
</feature>
<sequence length="96" mass="11046">MPAAFHYSNIIARKVLCFSPKLMGAVSNSSDVALAVFWALLFIALLISSYITLYLKRYWVSYIVLCLGILLPIRLRILRQSLARKRDRRLMLPLSM</sequence>
<feature type="transmembrane region" description="Helical" evidence="1">
    <location>
        <begin position="32"/>
        <end position="53"/>
    </location>
</feature>
<dbReference type="AlphaFoldDB" id="A0A8X8YZL8"/>
<evidence type="ECO:0000256" key="1">
    <source>
        <dbReference type="SAM" id="Phobius"/>
    </source>
</evidence>
<evidence type="ECO:0000313" key="3">
    <source>
        <dbReference type="Proteomes" id="UP000298416"/>
    </source>
</evidence>
<gene>
    <name evidence="2" type="ORF">SASPL_154816</name>
</gene>
<dbReference type="PANTHER" id="PTHR34936:SF2">
    <property type="entry name" value="EXPRESSED PROTEIN"/>
    <property type="match status" value="1"/>
</dbReference>
<proteinExistence type="predicted"/>
<evidence type="ECO:0000313" key="2">
    <source>
        <dbReference type="EMBL" id="KAG6385933.1"/>
    </source>
</evidence>
<keyword evidence="1" id="KW-0472">Membrane</keyword>
<keyword evidence="3" id="KW-1185">Reference proteome</keyword>
<reference evidence="2" key="1">
    <citation type="submission" date="2018-01" db="EMBL/GenBank/DDBJ databases">
        <authorList>
            <person name="Mao J.F."/>
        </authorList>
    </citation>
    <scope>NUCLEOTIDE SEQUENCE</scope>
    <source>
        <strain evidence="2">Huo1</strain>
        <tissue evidence="2">Leaf</tissue>
    </source>
</reference>
<name>A0A8X8YZL8_SALSN</name>
<protein>
    <submittedName>
        <fullName evidence="2">Uncharacterized protein</fullName>
    </submittedName>
</protein>
<reference evidence="2" key="2">
    <citation type="submission" date="2020-08" db="EMBL/GenBank/DDBJ databases">
        <title>Plant Genome Project.</title>
        <authorList>
            <person name="Zhang R.-G."/>
        </authorList>
    </citation>
    <scope>NUCLEOTIDE SEQUENCE</scope>
    <source>
        <strain evidence="2">Huo1</strain>
        <tissue evidence="2">Leaf</tissue>
    </source>
</reference>